<accession>A0A3B0N0X6</accession>
<evidence type="ECO:0000313" key="1">
    <source>
        <dbReference type="EMBL" id="SVP88688.1"/>
    </source>
</evidence>
<proteinExistence type="predicted"/>
<gene>
    <name evidence="1" type="ORF">TAT_000054400</name>
    <name evidence="2" type="ORF">TAV_000054100</name>
</gene>
<dbReference type="VEuPathDB" id="PiroplasmaDB:TA20370"/>
<sequence length="366" mass="42291">MSNINIEDICNICTDILIENINIKSNQIKLKISTRNPNKVQLDSCRNVQLDSNSNVQLDTDRNVQLDSNSNVQLDSNSNVQLDSNSNVQLDSNSNVQLDSSGNNLNLNPNLELLKILTNYRNIKKTNSKCKLCEICDLNDSNLPFEGDLTNFSLQNFFNHFNIINTSIPLNKYNILNGTILNGNPLMDNPLMDNPLMDNPLMDNPLIGNPLMGNILNGTNIRNKIIKGLNYYIICLKLNKNQFENEIIIKFGSDIYIKISNYTLKVNRSTVVDKRLKSIVLNIFLRELNTIDQESILFKNFKKLQENHLLYEQLIQVKPYIHYDGEYILKIIRNKISFVGYYNKFHRNISQTNWYLDRPDVLFYTL</sequence>
<protein>
    <submittedName>
        <fullName evidence="1">Uncharacterized protein</fullName>
    </submittedName>
</protein>
<name>A0A3B0N0X6_THEAN</name>
<dbReference type="EMBL" id="UIVT01000001">
    <property type="protein sequence ID" value="SVP88688.1"/>
    <property type="molecule type" value="Genomic_DNA"/>
</dbReference>
<dbReference type="AlphaFoldDB" id="A0A3B0N0X6"/>
<dbReference type="EMBL" id="UIVS01000001">
    <property type="protein sequence ID" value="SVP89840.1"/>
    <property type="molecule type" value="Genomic_DNA"/>
</dbReference>
<reference evidence="1" key="1">
    <citation type="submission" date="2018-07" db="EMBL/GenBank/DDBJ databases">
        <authorList>
            <person name="Quirk P.G."/>
            <person name="Krulwich T.A."/>
        </authorList>
    </citation>
    <scope>NUCLEOTIDE SEQUENCE</scope>
    <source>
        <strain evidence="1">Anand</strain>
    </source>
</reference>
<organism evidence="1">
    <name type="scientific">Theileria annulata</name>
    <dbReference type="NCBI Taxonomy" id="5874"/>
    <lineage>
        <taxon>Eukaryota</taxon>
        <taxon>Sar</taxon>
        <taxon>Alveolata</taxon>
        <taxon>Apicomplexa</taxon>
        <taxon>Aconoidasida</taxon>
        <taxon>Piroplasmida</taxon>
        <taxon>Theileriidae</taxon>
        <taxon>Theileria</taxon>
    </lineage>
</organism>
<evidence type="ECO:0000313" key="2">
    <source>
        <dbReference type="EMBL" id="SVP89840.1"/>
    </source>
</evidence>